<dbReference type="EMBL" id="JAQQWM010000007">
    <property type="protein sequence ID" value="KAK8057813.1"/>
    <property type="molecule type" value="Genomic_DNA"/>
</dbReference>
<sequence>MNRKWPQKCERCIEKGFDCGPPRSKQDYERDAAQEGGKRQRRPRRSTAGTSSQQQQASQNHTDGMLMLIDSDLPQDGDEQSEPSDHGPEPSILERGGLPSAKRQRTETTADEGRARGAAAVAALVSATPNNSNGANSRRRSGADHDNLQMQTTIHTMEEEFQEVLRTEQERHDAEIRTMKAKYEQELAQQRERYEGRIDDLIKIMKSIGRVD</sequence>
<feature type="compositionally biased region" description="Low complexity" evidence="2">
    <location>
        <begin position="116"/>
        <end position="136"/>
    </location>
</feature>
<accession>A0ABR1UIU8</accession>
<feature type="compositionally biased region" description="Basic and acidic residues" evidence="2">
    <location>
        <begin position="24"/>
        <end position="38"/>
    </location>
</feature>
<gene>
    <name evidence="3" type="ORF">PG996_011750</name>
</gene>
<dbReference type="Proteomes" id="UP001446871">
    <property type="component" value="Unassembled WGS sequence"/>
</dbReference>
<keyword evidence="4" id="KW-1185">Reference proteome</keyword>
<organism evidence="3 4">
    <name type="scientific">Apiospora saccharicola</name>
    <dbReference type="NCBI Taxonomy" id="335842"/>
    <lineage>
        <taxon>Eukaryota</taxon>
        <taxon>Fungi</taxon>
        <taxon>Dikarya</taxon>
        <taxon>Ascomycota</taxon>
        <taxon>Pezizomycotina</taxon>
        <taxon>Sordariomycetes</taxon>
        <taxon>Xylariomycetidae</taxon>
        <taxon>Amphisphaeriales</taxon>
        <taxon>Apiosporaceae</taxon>
        <taxon>Apiospora</taxon>
    </lineage>
</organism>
<feature type="compositionally biased region" description="Basic and acidic residues" evidence="2">
    <location>
        <begin position="7"/>
        <end position="17"/>
    </location>
</feature>
<evidence type="ECO:0000313" key="4">
    <source>
        <dbReference type="Proteomes" id="UP001446871"/>
    </source>
</evidence>
<feature type="compositionally biased region" description="Low complexity" evidence="2">
    <location>
        <begin position="46"/>
        <end position="59"/>
    </location>
</feature>
<proteinExistence type="predicted"/>
<evidence type="ECO:0008006" key="5">
    <source>
        <dbReference type="Google" id="ProtNLM"/>
    </source>
</evidence>
<evidence type="ECO:0000313" key="3">
    <source>
        <dbReference type="EMBL" id="KAK8057813.1"/>
    </source>
</evidence>
<keyword evidence="1" id="KW-0175">Coiled coil</keyword>
<evidence type="ECO:0000256" key="1">
    <source>
        <dbReference type="SAM" id="Coils"/>
    </source>
</evidence>
<feature type="compositionally biased region" description="Acidic residues" evidence="2">
    <location>
        <begin position="73"/>
        <end position="82"/>
    </location>
</feature>
<name>A0ABR1UIU8_9PEZI</name>
<feature type="compositionally biased region" description="Basic and acidic residues" evidence="2">
    <location>
        <begin position="104"/>
        <end position="115"/>
    </location>
</feature>
<feature type="coiled-coil region" evidence="1">
    <location>
        <begin position="157"/>
        <end position="204"/>
    </location>
</feature>
<reference evidence="3 4" key="1">
    <citation type="submission" date="2023-01" db="EMBL/GenBank/DDBJ databases">
        <title>Analysis of 21 Apiospora genomes using comparative genomics revels a genus with tremendous synthesis potential of carbohydrate active enzymes and secondary metabolites.</title>
        <authorList>
            <person name="Sorensen T."/>
        </authorList>
    </citation>
    <scope>NUCLEOTIDE SEQUENCE [LARGE SCALE GENOMIC DNA]</scope>
    <source>
        <strain evidence="3 4">CBS 83171</strain>
    </source>
</reference>
<feature type="region of interest" description="Disordered" evidence="2">
    <location>
        <begin position="1"/>
        <end position="146"/>
    </location>
</feature>
<comment type="caution">
    <text evidence="3">The sequence shown here is derived from an EMBL/GenBank/DDBJ whole genome shotgun (WGS) entry which is preliminary data.</text>
</comment>
<evidence type="ECO:0000256" key="2">
    <source>
        <dbReference type="SAM" id="MobiDB-lite"/>
    </source>
</evidence>
<protein>
    <recommendedName>
        <fullName evidence="5">Zn(2)-C6 fungal-type domain-containing protein</fullName>
    </recommendedName>
</protein>